<comment type="caution">
    <text evidence="1">The sequence shown here is derived from an EMBL/GenBank/DDBJ whole genome shotgun (WGS) entry which is preliminary data.</text>
</comment>
<keyword evidence="2" id="KW-1185">Reference proteome</keyword>
<evidence type="ECO:0000313" key="1">
    <source>
        <dbReference type="EMBL" id="TGO07351.1"/>
    </source>
</evidence>
<dbReference type="EMBL" id="PQXH01000287">
    <property type="protein sequence ID" value="TGO07351.1"/>
    <property type="molecule type" value="Genomic_DNA"/>
</dbReference>
<organism evidence="1 2">
    <name type="scientific">Botrytis tulipae</name>
    <dbReference type="NCBI Taxonomy" id="87230"/>
    <lineage>
        <taxon>Eukaryota</taxon>
        <taxon>Fungi</taxon>
        <taxon>Dikarya</taxon>
        <taxon>Ascomycota</taxon>
        <taxon>Pezizomycotina</taxon>
        <taxon>Leotiomycetes</taxon>
        <taxon>Helotiales</taxon>
        <taxon>Sclerotiniaceae</taxon>
        <taxon>Botrytis</taxon>
    </lineage>
</organism>
<evidence type="ECO:0000313" key="2">
    <source>
        <dbReference type="Proteomes" id="UP000297777"/>
    </source>
</evidence>
<protein>
    <submittedName>
        <fullName evidence="1">Uncharacterized protein</fullName>
    </submittedName>
</protein>
<sequence length="91" mass="10178">MVSFVRNRMNHIGFSDAIFDTIEASTNHAPIVPQVLDTLVKDLRCILDIVGKEGEAANVQQWREGNSLEKIVSTEEYLVLGTIDRVFSNDS</sequence>
<accession>A0A4Z1EDB1</accession>
<name>A0A4Z1EDB1_9HELO</name>
<reference evidence="1 2" key="1">
    <citation type="submission" date="2017-12" db="EMBL/GenBank/DDBJ databases">
        <title>Comparative genomics of Botrytis spp.</title>
        <authorList>
            <person name="Valero-Jimenez C.A."/>
            <person name="Tapia P."/>
            <person name="Veloso J."/>
            <person name="Silva-Moreno E."/>
            <person name="Staats M."/>
            <person name="Valdes J.H."/>
            <person name="Van Kan J.A.L."/>
        </authorList>
    </citation>
    <scope>NUCLEOTIDE SEQUENCE [LARGE SCALE GENOMIC DNA]</scope>
    <source>
        <strain evidence="1 2">Bt9001</strain>
    </source>
</reference>
<dbReference type="AlphaFoldDB" id="A0A4Z1EDB1"/>
<proteinExistence type="predicted"/>
<gene>
    <name evidence="1" type="ORF">BTUL_0289g00030</name>
</gene>
<dbReference type="Proteomes" id="UP000297777">
    <property type="component" value="Unassembled WGS sequence"/>
</dbReference>